<keyword evidence="1" id="KW-0732">Signal</keyword>
<sequence length="129" mass="15139">MRLIFLVLYFFLVNAELGEIEKKVFKKVHRWYNPKIRWSKQLEGKAQEYLNSKDSLEEGIMVIDGENTYQKDNSLTLGAKLLDTFNGPMWNETEKLTDLPEGTRYGCNLIYQEGSTEDVLRYACLYKKI</sequence>
<organism evidence="2 3">
    <name type="scientific">Haemonchus contortus</name>
    <name type="common">Barber pole worm</name>
    <dbReference type="NCBI Taxonomy" id="6289"/>
    <lineage>
        <taxon>Eukaryota</taxon>
        <taxon>Metazoa</taxon>
        <taxon>Ecdysozoa</taxon>
        <taxon>Nematoda</taxon>
        <taxon>Chromadorea</taxon>
        <taxon>Rhabditida</taxon>
        <taxon>Rhabditina</taxon>
        <taxon>Rhabditomorpha</taxon>
        <taxon>Strongyloidea</taxon>
        <taxon>Trichostrongylidae</taxon>
        <taxon>Haemonchus</taxon>
    </lineage>
</organism>
<evidence type="ECO:0000313" key="3">
    <source>
        <dbReference type="WBParaSite" id="HCON_00142090-00001"/>
    </source>
</evidence>
<feature type="signal peptide" evidence="1">
    <location>
        <begin position="1"/>
        <end position="15"/>
    </location>
</feature>
<evidence type="ECO:0000313" key="2">
    <source>
        <dbReference type="Proteomes" id="UP000025227"/>
    </source>
</evidence>
<evidence type="ECO:0000256" key="1">
    <source>
        <dbReference type="SAM" id="SignalP"/>
    </source>
</evidence>
<proteinExistence type="predicted"/>
<dbReference type="WBParaSite" id="HCON_00142090-00001">
    <property type="protein sequence ID" value="HCON_00142090-00001"/>
    <property type="gene ID" value="HCON_00142090"/>
</dbReference>
<feature type="chain" id="PRO_5029689967" evidence="1">
    <location>
        <begin position="16"/>
        <end position="129"/>
    </location>
</feature>
<protein>
    <submittedName>
        <fullName evidence="3">Venom protein</fullName>
    </submittedName>
</protein>
<accession>A0A7I4YUI6</accession>
<name>A0A7I4YUI6_HAECO</name>
<keyword evidence="2" id="KW-1185">Reference proteome</keyword>
<dbReference type="Proteomes" id="UP000025227">
    <property type="component" value="Unplaced"/>
</dbReference>
<dbReference type="AlphaFoldDB" id="A0A7I4YUI6"/>
<reference evidence="3" key="1">
    <citation type="submission" date="2020-12" db="UniProtKB">
        <authorList>
            <consortium name="WormBaseParasite"/>
        </authorList>
    </citation>
    <scope>IDENTIFICATION</scope>
    <source>
        <strain evidence="3">MHco3</strain>
    </source>
</reference>